<comment type="caution">
    <text evidence="7">The sequence shown here is derived from an EMBL/GenBank/DDBJ whole genome shotgun (WGS) entry which is preliminary data.</text>
</comment>
<feature type="active site" description="Proton donor" evidence="4">
    <location>
        <position position="145"/>
    </location>
</feature>
<feature type="signal peptide" evidence="5">
    <location>
        <begin position="1"/>
        <end position="28"/>
    </location>
</feature>
<accession>A0ABT9A769</accession>
<dbReference type="SUPFAM" id="SSF51445">
    <property type="entry name" value="(Trans)glycosidases"/>
    <property type="match status" value="1"/>
</dbReference>
<dbReference type="InterPro" id="IPR000805">
    <property type="entry name" value="Glyco_hydro_26"/>
</dbReference>
<feature type="chain" id="PRO_5047532248" evidence="5">
    <location>
        <begin position="29"/>
        <end position="327"/>
    </location>
</feature>
<feature type="domain" description="GH26" evidence="6">
    <location>
        <begin position="2"/>
        <end position="327"/>
    </location>
</feature>
<dbReference type="PROSITE" id="PS51764">
    <property type="entry name" value="GH26"/>
    <property type="match status" value="1"/>
</dbReference>
<dbReference type="InterPro" id="IPR022790">
    <property type="entry name" value="GH26_dom"/>
</dbReference>
<evidence type="ECO:0000259" key="6">
    <source>
        <dbReference type="PROSITE" id="PS51764"/>
    </source>
</evidence>
<evidence type="ECO:0000256" key="5">
    <source>
        <dbReference type="SAM" id="SignalP"/>
    </source>
</evidence>
<comment type="similarity">
    <text evidence="1 4">Belongs to the glycosyl hydrolase 26 family.</text>
</comment>
<dbReference type="PANTHER" id="PTHR40079">
    <property type="entry name" value="MANNAN ENDO-1,4-BETA-MANNOSIDASE E-RELATED"/>
    <property type="match status" value="1"/>
</dbReference>
<keyword evidence="5" id="KW-0732">Signal</keyword>
<gene>
    <name evidence="7" type="ORF">Q5H94_19935</name>
</gene>
<keyword evidence="2 4" id="KW-0378">Hydrolase</keyword>
<dbReference type="Proteomes" id="UP001176468">
    <property type="component" value="Unassembled WGS sequence"/>
</dbReference>
<dbReference type="GO" id="GO:0016787">
    <property type="term" value="F:hydrolase activity"/>
    <property type="evidence" value="ECO:0007669"/>
    <property type="project" value="UniProtKB-KW"/>
</dbReference>
<sequence length="327" mass="36636">MIRPTFPARWLPIAALATIVVLPGCAAASPPVGREPGFGAHVGAGCNGRADIPRYEKFVGRKLEWSTDAFDQRDWAKLRSSIDWLSGCWRGTDVKLIISIPMIAQSGPGTLKDGAEGKFDDIFLHSAKTLVKDGHDKVVIRIGWEFNGGWQPWAANKDPANFIAYYRRAVGLMRSVPGQHFKFEWTPNIGRNALPAEQGYPGDDVVDIIGMDIYNEYWTPALANTQVRFAWFVNQPYGLNWLRDFGKQHHKPIAFSEWGSGTRKDGHGAGDDPYFITKMAEWMRANDVLYHSYWESAESSYDDSVTRGAHPLAGKAFREAFGKRRKS</sequence>
<name>A0ABT9A769_9SPHN</name>
<organism evidence="7 8">
    <name type="scientific">Sphingomonas immobilis</name>
    <dbReference type="NCBI Taxonomy" id="3063997"/>
    <lineage>
        <taxon>Bacteria</taxon>
        <taxon>Pseudomonadati</taxon>
        <taxon>Pseudomonadota</taxon>
        <taxon>Alphaproteobacteria</taxon>
        <taxon>Sphingomonadales</taxon>
        <taxon>Sphingomonadaceae</taxon>
        <taxon>Sphingomonas</taxon>
    </lineage>
</organism>
<evidence type="ECO:0000313" key="8">
    <source>
        <dbReference type="Proteomes" id="UP001176468"/>
    </source>
</evidence>
<feature type="active site" description="Nucleophile" evidence="4">
    <location>
        <position position="257"/>
    </location>
</feature>
<keyword evidence="8" id="KW-1185">Reference proteome</keyword>
<evidence type="ECO:0000256" key="2">
    <source>
        <dbReference type="ARBA" id="ARBA00022801"/>
    </source>
</evidence>
<dbReference type="Pfam" id="PF02156">
    <property type="entry name" value="Glyco_hydro_26"/>
    <property type="match status" value="1"/>
</dbReference>
<dbReference type="PANTHER" id="PTHR40079:SF4">
    <property type="entry name" value="GH26 DOMAIN-CONTAINING PROTEIN-RELATED"/>
    <property type="match status" value="1"/>
</dbReference>
<dbReference type="Gene3D" id="3.20.20.80">
    <property type="entry name" value="Glycosidases"/>
    <property type="match status" value="1"/>
</dbReference>
<dbReference type="InterPro" id="IPR017853">
    <property type="entry name" value="GH"/>
</dbReference>
<evidence type="ECO:0000256" key="4">
    <source>
        <dbReference type="PROSITE-ProRule" id="PRU01100"/>
    </source>
</evidence>
<evidence type="ECO:0000313" key="7">
    <source>
        <dbReference type="EMBL" id="MDO7844612.1"/>
    </source>
</evidence>
<dbReference type="RefSeq" id="WP_304563010.1">
    <property type="nucleotide sequence ID" value="NZ_JAUQSZ010000018.1"/>
</dbReference>
<evidence type="ECO:0000256" key="1">
    <source>
        <dbReference type="ARBA" id="ARBA00007754"/>
    </source>
</evidence>
<proteinExistence type="inferred from homology"/>
<keyword evidence="3 4" id="KW-0326">Glycosidase</keyword>
<protein>
    <submittedName>
        <fullName evidence="7">Glycosyl hydrolase</fullName>
    </submittedName>
</protein>
<dbReference type="EMBL" id="JAUQSZ010000018">
    <property type="protein sequence ID" value="MDO7844612.1"/>
    <property type="molecule type" value="Genomic_DNA"/>
</dbReference>
<reference evidence="7" key="1">
    <citation type="submission" date="2023-07" db="EMBL/GenBank/DDBJ databases">
        <authorList>
            <person name="Kim M.K."/>
        </authorList>
    </citation>
    <scope>NUCLEOTIDE SEQUENCE</scope>
    <source>
        <strain evidence="7">CA1-15</strain>
    </source>
</reference>
<evidence type="ECO:0000256" key="3">
    <source>
        <dbReference type="ARBA" id="ARBA00023295"/>
    </source>
</evidence>